<dbReference type="InterPro" id="IPR002213">
    <property type="entry name" value="UDP_glucos_trans"/>
</dbReference>
<dbReference type="Pfam" id="PF00201">
    <property type="entry name" value="UDPGT"/>
    <property type="match status" value="1"/>
</dbReference>
<evidence type="ECO:0000256" key="3">
    <source>
        <dbReference type="ARBA" id="ARBA00022676"/>
    </source>
</evidence>
<dbReference type="FunFam" id="3.40.50.2000:FF:000202">
    <property type="entry name" value="Glycosyltransferase"/>
    <property type="match status" value="1"/>
</dbReference>
<dbReference type="CDD" id="cd03784">
    <property type="entry name" value="GT1_Gtf-like"/>
    <property type="match status" value="1"/>
</dbReference>
<evidence type="ECO:0000313" key="8">
    <source>
        <dbReference type="RefSeq" id="XP_022149552.1"/>
    </source>
</evidence>
<accession>A0A6J1D8A7</accession>
<dbReference type="AlphaFoldDB" id="A0A6J1D8A7"/>
<keyword evidence="3 5" id="KW-0328">Glycosyltransferase</keyword>
<sequence>MQPSAMANSIDQLRVAFIPVLAPGHMIPLMDIARIFARHGADVTFITTTGNAARFRRDVDGDSSSGYKIKLHALQLPSDEVGLPLGLESFSETTSREMTAKLYRALGLLENQIENFLLESGVDCIVSDTILGWTVDVATRLEIPRLVFQCAGYIALSIAHCISSHAPEDKVESDTEPFELPGLPNKIELTKLQIPNWVKTTNKMVAEIMERILVAQRRSFGILMNSFLELEADYKDYFETNCGMRTWPIGPVSSWVKEDNVDEDDGGLFSEVMDWLDLQQPNSVLYVGFGSMTVFPDEQLLEIAHALQDSDCRFIWVVRKRGEEGGEEDNGKRYLPEGFEERMKKEKKGLIMRKWAPQIKILNHPAVGGFMTQCGWNSTLESICAGQPVISWPLTAEQFYIEKLMTQVMRTAVPVGSRRWWDMNNPAALEIVKREQITKAITLVLGGGDEVEGMRERARELGRAAKTAVSPNGSSYNSLVALMDELKSVKLKKESSQR</sequence>
<dbReference type="RefSeq" id="XP_022149552.1">
    <property type="nucleotide sequence ID" value="XM_022293860.1"/>
</dbReference>
<keyword evidence="4 5" id="KW-0808">Transferase</keyword>
<dbReference type="GO" id="GO:0035251">
    <property type="term" value="F:UDP-glucosyltransferase activity"/>
    <property type="evidence" value="ECO:0007669"/>
    <property type="project" value="TreeGrafter"/>
</dbReference>
<evidence type="ECO:0000256" key="6">
    <source>
        <dbReference type="RuleBase" id="RU362057"/>
    </source>
</evidence>
<dbReference type="PANTHER" id="PTHR48047">
    <property type="entry name" value="GLYCOSYLTRANSFERASE"/>
    <property type="match status" value="1"/>
</dbReference>
<protein>
    <recommendedName>
        <fullName evidence="6">Glycosyltransferase</fullName>
        <ecNumber evidence="6">2.4.1.-</ecNumber>
    </recommendedName>
</protein>
<dbReference type="EC" id="2.4.1.-" evidence="6"/>
<comment type="similarity">
    <text evidence="2 5">Belongs to the UDP-glycosyltransferase family.</text>
</comment>
<keyword evidence="7" id="KW-1185">Reference proteome</keyword>
<evidence type="ECO:0000256" key="2">
    <source>
        <dbReference type="ARBA" id="ARBA00009995"/>
    </source>
</evidence>
<dbReference type="Gene3D" id="3.40.50.2000">
    <property type="entry name" value="Glycogen Phosphorylase B"/>
    <property type="match status" value="2"/>
</dbReference>
<dbReference type="PROSITE" id="PS00375">
    <property type="entry name" value="UDPGT"/>
    <property type="match status" value="1"/>
</dbReference>
<name>A0A6J1D8A7_MOMCH</name>
<dbReference type="GeneID" id="111017958"/>
<reference evidence="8" key="1">
    <citation type="submission" date="2025-08" db="UniProtKB">
        <authorList>
            <consortium name="RefSeq"/>
        </authorList>
    </citation>
    <scope>IDENTIFICATION</scope>
    <source>
        <strain evidence="8">OHB3-1</strain>
    </source>
</reference>
<evidence type="ECO:0000256" key="5">
    <source>
        <dbReference type="RuleBase" id="RU003718"/>
    </source>
</evidence>
<dbReference type="Proteomes" id="UP000504603">
    <property type="component" value="Unplaced"/>
</dbReference>
<dbReference type="SUPFAM" id="SSF53756">
    <property type="entry name" value="UDP-Glycosyltransferase/glycogen phosphorylase"/>
    <property type="match status" value="1"/>
</dbReference>
<evidence type="ECO:0000313" key="7">
    <source>
        <dbReference type="Proteomes" id="UP000504603"/>
    </source>
</evidence>
<comment type="pathway">
    <text evidence="1">Secondary metabolite biosynthesis; terpenoid biosynthesis.</text>
</comment>
<evidence type="ECO:0000256" key="4">
    <source>
        <dbReference type="ARBA" id="ARBA00022679"/>
    </source>
</evidence>
<dbReference type="PANTHER" id="PTHR48047:SF150">
    <property type="entry name" value="SOLANIDINE UDP-GLUCOSE GLUCOSYLTRANSFERASE 1"/>
    <property type="match status" value="1"/>
</dbReference>
<evidence type="ECO:0000256" key="1">
    <source>
        <dbReference type="ARBA" id="ARBA00004721"/>
    </source>
</evidence>
<organism evidence="7 8">
    <name type="scientific">Momordica charantia</name>
    <name type="common">Bitter gourd</name>
    <name type="synonym">Balsam pear</name>
    <dbReference type="NCBI Taxonomy" id="3673"/>
    <lineage>
        <taxon>Eukaryota</taxon>
        <taxon>Viridiplantae</taxon>
        <taxon>Streptophyta</taxon>
        <taxon>Embryophyta</taxon>
        <taxon>Tracheophyta</taxon>
        <taxon>Spermatophyta</taxon>
        <taxon>Magnoliopsida</taxon>
        <taxon>eudicotyledons</taxon>
        <taxon>Gunneridae</taxon>
        <taxon>Pentapetalae</taxon>
        <taxon>rosids</taxon>
        <taxon>fabids</taxon>
        <taxon>Cucurbitales</taxon>
        <taxon>Cucurbitaceae</taxon>
        <taxon>Momordiceae</taxon>
        <taxon>Momordica</taxon>
    </lineage>
</organism>
<dbReference type="OrthoDB" id="1191435at2759"/>
<dbReference type="KEGG" id="mcha:111017958"/>
<gene>
    <name evidence="8" type="primary">LOC111017958</name>
</gene>
<proteinExistence type="inferred from homology"/>
<dbReference type="InterPro" id="IPR035595">
    <property type="entry name" value="UDP_glycos_trans_CS"/>
</dbReference>